<evidence type="ECO:0000256" key="3">
    <source>
        <dbReference type="ARBA" id="ARBA00022840"/>
    </source>
</evidence>
<keyword evidence="8" id="KW-1185">Reference proteome</keyword>
<dbReference type="GO" id="GO:0016787">
    <property type="term" value="F:hydrolase activity"/>
    <property type="evidence" value="ECO:0007669"/>
    <property type="project" value="UniProtKB-KW"/>
</dbReference>
<keyword evidence="3" id="KW-0067">ATP-binding</keyword>
<evidence type="ECO:0000256" key="1">
    <source>
        <dbReference type="ARBA" id="ARBA00022741"/>
    </source>
</evidence>
<evidence type="ECO:0000313" key="8">
    <source>
        <dbReference type="Proteomes" id="UP000648663"/>
    </source>
</evidence>
<evidence type="ECO:0000313" key="6">
    <source>
        <dbReference type="EMBL" id="NIH68677.1"/>
    </source>
</evidence>
<dbReference type="SUPFAM" id="SSF50891">
    <property type="entry name" value="Cyclophilin-like"/>
    <property type="match status" value="1"/>
</dbReference>
<accession>A0A846LMI7</accession>
<reference evidence="5" key="1">
    <citation type="journal article" date="2014" name="Int. J. Syst. Evol. Microbiol.">
        <title>Complete genome of a new Firmicutes species belonging to the dominant human colonic microbiota ('Ruminococcus bicirculans') reveals two chromosomes and a selective capacity to utilize plant glucans.</title>
        <authorList>
            <consortium name="NISC Comparative Sequencing Program"/>
            <person name="Wegmann U."/>
            <person name="Louis P."/>
            <person name="Goesmann A."/>
            <person name="Henrissat B."/>
            <person name="Duncan S.H."/>
            <person name="Flint H.J."/>
        </authorList>
    </citation>
    <scope>NUCLEOTIDE SEQUENCE</scope>
    <source>
        <strain evidence="5">CGMCC 4.5581</strain>
    </source>
</reference>
<dbReference type="InterPro" id="IPR010016">
    <property type="entry name" value="PxpB"/>
</dbReference>
<reference evidence="5" key="4">
    <citation type="submission" date="2024-05" db="EMBL/GenBank/DDBJ databases">
        <authorList>
            <person name="Sun Q."/>
            <person name="Zhou Y."/>
        </authorList>
    </citation>
    <scope>NUCLEOTIDE SEQUENCE</scope>
    <source>
        <strain evidence="5">CGMCC 4.5581</strain>
    </source>
</reference>
<evidence type="ECO:0000313" key="7">
    <source>
        <dbReference type="Proteomes" id="UP000552836"/>
    </source>
</evidence>
<reference evidence="8" key="2">
    <citation type="journal article" date="2019" name="Int. J. Syst. Evol. Microbiol.">
        <title>The Global Catalogue of Microorganisms (GCM) 10K type strain sequencing project: providing services to taxonomists for standard genome sequencing and annotation.</title>
        <authorList>
            <consortium name="The Broad Institute Genomics Platform"/>
            <consortium name="The Broad Institute Genome Sequencing Center for Infectious Disease"/>
            <person name="Wu L."/>
            <person name="Ma J."/>
        </authorList>
    </citation>
    <scope>NUCLEOTIDE SEQUENCE [LARGE SCALE GENOMIC DNA]</scope>
    <source>
        <strain evidence="8">CGMCC 4.5581</strain>
    </source>
</reference>
<evidence type="ECO:0000259" key="4">
    <source>
        <dbReference type="SMART" id="SM00796"/>
    </source>
</evidence>
<dbReference type="Gene3D" id="3.30.1360.40">
    <property type="match status" value="1"/>
</dbReference>
<dbReference type="AlphaFoldDB" id="A0A846LMI7"/>
<dbReference type="RefSeq" id="WP_166755859.1">
    <property type="nucleotide sequence ID" value="NZ_BAABJU010000023.1"/>
</dbReference>
<comment type="caution">
    <text evidence="6">The sequence shown here is derived from an EMBL/GenBank/DDBJ whole genome shotgun (WGS) entry which is preliminary data.</text>
</comment>
<keyword evidence="2" id="KW-0378">Hydrolase</keyword>
<dbReference type="InterPro" id="IPR003833">
    <property type="entry name" value="CT_C_D"/>
</dbReference>
<dbReference type="EMBL" id="BMMI01000002">
    <property type="protein sequence ID" value="GGL59264.1"/>
    <property type="molecule type" value="Genomic_DNA"/>
</dbReference>
<dbReference type="InterPro" id="IPR029000">
    <property type="entry name" value="Cyclophilin-like_dom_sf"/>
</dbReference>
<organism evidence="6 7">
    <name type="scientific">Modestobacter marinus</name>
    <dbReference type="NCBI Taxonomy" id="477641"/>
    <lineage>
        <taxon>Bacteria</taxon>
        <taxon>Bacillati</taxon>
        <taxon>Actinomycetota</taxon>
        <taxon>Actinomycetes</taxon>
        <taxon>Geodermatophilales</taxon>
        <taxon>Geodermatophilaceae</taxon>
        <taxon>Modestobacter</taxon>
    </lineage>
</organism>
<proteinExistence type="predicted"/>
<keyword evidence="1" id="KW-0547">Nucleotide-binding</keyword>
<protein>
    <submittedName>
        <fullName evidence="6">KipI family sensor histidine kinase inhibitor</fullName>
    </submittedName>
</protein>
<sequence length="204" mass="21520">MRLLPSGSAALLVELDGLDDVLALYAALSAEPPHGVVDVVPAARTVLLMTDPAVTTLDAVADAVRATTPRPDAQAVGDRIELPVHYDGADLAEAAELLGLTPEGLVERHTGAEWTVAFCGFAPGFGYLTQPGEQWDVPRRASPRTKVPPGSVALAGEFSGVYPRESPGGWQLIGRTDVAVFDLHREPAALLRPGTRVRFVVAGR</sequence>
<dbReference type="SUPFAM" id="SSF160467">
    <property type="entry name" value="PH0987 N-terminal domain-like"/>
    <property type="match status" value="1"/>
</dbReference>
<dbReference type="Pfam" id="PF02682">
    <property type="entry name" value="CT_C_D"/>
    <property type="match status" value="1"/>
</dbReference>
<evidence type="ECO:0000313" key="5">
    <source>
        <dbReference type="EMBL" id="GGL59264.1"/>
    </source>
</evidence>
<dbReference type="SMART" id="SM00796">
    <property type="entry name" value="AHS1"/>
    <property type="match status" value="1"/>
</dbReference>
<feature type="domain" description="Carboxyltransferase" evidence="4">
    <location>
        <begin position="1"/>
        <end position="191"/>
    </location>
</feature>
<dbReference type="GO" id="GO:0005524">
    <property type="term" value="F:ATP binding"/>
    <property type="evidence" value="ECO:0007669"/>
    <property type="project" value="UniProtKB-KW"/>
</dbReference>
<dbReference type="PANTHER" id="PTHR34698">
    <property type="entry name" value="5-OXOPROLINASE SUBUNIT B"/>
    <property type="match status" value="1"/>
</dbReference>
<evidence type="ECO:0000256" key="2">
    <source>
        <dbReference type="ARBA" id="ARBA00022801"/>
    </source>
</evidence>
<dbReference type="Gene3D" id="2.40.100.10">
    <property type="entry name" value="Cyclophilin-like"/>
    <property type="match status" value="1"/>
</dbReference>
<gene>
    <name evidence="6" type="ORF">FB380_003123</name>
    <name evidence="5" type="ORF">GCM10011589_13990</name>
</gene>
<dbReference type="Proteomes" id="UP000648663">
    <property type="component" value="Unassembled WGS sequence"/>
</dbReference>
<reference evidence="6 7" key="3">
    <citation type="submission" date="2020-02" db="EMBL/GenBank/DDBJ databases">
        <title>Sequencing the genomes of 1000 actinobacteria strains.</title>
        <authorList>
            <person name="Klenk H.-P."/>
        </authorList>
    </citation>
    <scope>NUCLEOTIDE SEQUENCE [LARGE SCALE GENOMIC DNA]</scope>
    <source>
        <strain evidence="6 7">DSM 45201</strain>
    </source>
</reference>
<name>A0A846LMI7_9ACTN</name>
<dbReference type="Proteomes" id="UP000552836">
    <property type="component" value="Unassembled WGS sequence"/>
</dbReference>
<dbReference type="EMBL" id="JAAMPA010000001">
    <property type="protein sequence ID" value="NIH68677.1"/>
    <property type="molecule type" value="Genomic_DNA"/>
</dbReference>
<dbReference type="PANTHER" id="PTHR34698:SF2">
    <property type="entry name" value="5-OXOPROLINASE SUBUNIT B"/>
    <property type="match status" value="1"/>
</dbReference>